<keyword evidence="2 5" id="KW-0032">Aminotransferase</keyword>
<keyword evidence="3 5" id="KW-0808">Transferase</keyword>
<dbReference type="PIRSF" id="PIRSF006487">
    <property type="entry name" value="GcvT"/>
    <property type="match status" value="1"/>
</dbReference>
<dbReference type="InterPro" id="IPR029043">
    <property type="entry name" value="GcvT/YgfZ_C"/>
</dbReference>
<dbReference type="GO" id="GO:0008168">
    <property type="term" value="F:methyltransferase activity"/>
    <property type="evidence" value="ECO:0007669"/>
    <property type="project" value="UniProtKB-KW"/>
</dbReference>
<dbReference type="RefSeq" id="WP_089815236.1">
    <property type="nucleotide sequence ID" value="NZ_FOZK01000001.1"/>
</dbReference>
<protein>
    <recommendedName>
        <fullName evidence="5">Probable aminomethyltransferase</fullName>
        <ecNumber evidence="5">2.1.2.10</ecNumber>
    </recommendedName>
    <alternativeName>
        <fullName evidence="5">Glycine cleavage system T protein</fullName>
    </alternativeName>
</protein>
<dbReference type="GO" id="GO:0004047">
    <property type="term" value="F:aminomethyltransferase activity"/>
    <property type="evidence" value="ECO:0007669"/>
    <property type="project" value="UniProtKB-UniRule"/>
</dbReference>
<dbReference type="Gene3D" id="3.30.1360.120">
    <property type="entry name" value="Probable tRNA modification gtpase trme, domain 1"/>
    <property type="match status" value="1"/>
</dbReference>
<dbReference type="Proteomes" id="UP000199062">
    <property type="component" value="Unassembled WGS sequence"/>
</dbReference>
<dbReference type="EC" id="2.1.2.10" evidence="5"/>
<dbReference type="Pfam" id="PF08669">
    <property type="entry name" value="GCV_T_C"/>
    <property type="match status" value="1"/>
</dbReference>
<feature type="domain" description="Aminomethyltransferase C-terminal" evidence="8">
    <location>
        <begin position="284"/>
        <end position="362"/>
    </location>
</feature>
<dbReference type="Gene3D" id="4.10.1250.10">
    <property type="entry name" value="Aminomethyltransferase fragment"/>
    <property type="match status" value="1"/>
</dbReference>
<comment type="catalytic activity">
    <reaction evidence="4 5">
        <text>N(6)-[(R)-S(8)-aminomethyldihydrolipoyl]-L-lysyl-[protein] + (6S)-5,6,7,8-tetrahydrofolate = N(6)-[(R)-dihydrolipoyl]-L-lysyl-[protein] + (6R)-5,10-methylene-5,6,7,8-tetrahydrofolate + NH4(+)</text>
        <dbReference type="Rhea" id="RHEA:16945"/>
        <dbReference type="Rhea" id="RHEA-COMP:10475"/>
        <dbReference type="Rhea" id="RHEA-COMP:10492"/>
        <dbReference type="ChEBI" id="CHEBI:15636"/>
        <dbReference type="ChEBI" id="CHEBI:28938"/>
        <dbReference type="ChEBI" id="CHEBI:57453"/>
        <dbReference type="ChEBI" id="CHEBI:83100"/>
        <dbReference type="ChEBI" id="CHEBI:83143"/>
        <dbReference type="EC" id="2.1.2.10"/>
    </reaction>
</comment>
<dbReference type="Gene3D" id="3.30.70.1400">
    <property type="entry name" value="Aminomethyltransferase beta-barrel domains"/>
    <property type="match status" value="1"/>
</dbReference>
<dbReference type="Gene3D" id="2.40.30.110">
    <property type="entry name" value="Aminomethyltransferase beta-barrel domains"/>
    <property type="match status" value="1"/>
</dbReference>
<proteinExistence type="inferred from homology"/>
<evidence type="ECO:0000256" key="4">
    <source>
        <dbReference type="ARBA" id="ARBA00047665"/>
    </source>
</evidence>
<name>A0A1I6KS92_9EURY</name>
<dbReference type="InterPro" id="IPR006222">
    <property type="entry name" value="GCVT_N"/>
</dbReference>
<feature type="binding site" evidence="6">
    <location>
        <position position="202"/>
    </location>
    <ligand>
        <name>substrate</name>
    </ligand>
</feature>
<dbReference type="InterPro" id="IPR028896">
    <property type="entry name" value="GcvT/YgfZ/DmdA"/>
</dbReference>
<dbReference type="Pfam" id="PF01571">
    <property type="entry name" value="GCV_T"/>
    <property type="match status" value="1"/>
</dbReference>
<evidence type="ECO:0000259" key="7">
    <source>
        <dbReference type="Pfam" id="PF01571"/>
    </source>
</evidence>
<dbReference type="HAMAP" id="MF_00259">
    <property type="entry name" value="GcvT"/>
    <property type="match status" value="1"/>
</dbReference>
<evidence type="ECO:0000256" key="3">
    <source>
        <dbReference type="ARBA" id="ARBA00022679"/>
    </source>
</evidence>
<dbReference type="InterPro" id="IPR006223">
    <property type="entry name" value="GcvT"/>
</dbReference>
<comment type="subunit">
    <text evidence="5">The glycine cleavage system is composed of four proteins: P, T, L and H.</text>
</comment>
<dbReference type="GO" id="GO:0008483">
    <property type="term" value="F:transaminase activity"/>
    <property type="evidence" value="ECO:0007669"/>
    <property type="project" value="UniProtKB-KW"/>
</dbReference>
<dbReference type="AlphaFoldDB" id="A0A1I6KS92"/>
<dbReference type="InterPro" id="IPR013977">
    <property type="entry name" value="GcvT_C"/>
</dbReference>
<dbReference type="PANTHER" id="PTHR43757:SF2">
    <property type="entry name" value="AMINOMETHYLTRANSFERASE, MITOCHONDRIAL"/>
    <property type="match status" value="1"/>
</dbReference>
<evidence type="ECO:0000256" key="5">
    <source>
        <dbReference type="HAMAP-Rule" id="MF_00259"/>
    </source>
</evidence>
<dbReference type="InterPro" id="IPR027266">
    <property type="entry name" value="TrmE/GcvT-like"/>
</dbReference>
<dbReference type="GO" id="GO:0032259">
    <property type="term" value="P:methylation"/>
    <property type="evidence" value="ECO:0007669"/>
    <property type="project" value="UniProtKB-KW"/>
</dbReference>
<evidence type="ECO:0000259" key="8">
    <source>
        <dbReference type="Pfam" id="PF08669"/>
    </source>
</evidence>
<evidence type="ECO:0000256" key="2">
    <source>
        <dbReference type="ARBA" id="ARBA00022576"/>
    </source>
</evidence>
<feature type="domain" description="GCVT N-terminal" evidence="7">
    <location>
        <begin position="8"/>
        <end position="264"/>
    </location>
</feature>
<organism evidence="9 10">
    <name type="scientific">Halomicrobium zhouii</name>
    <dbReference type="NCBI Taxonomy" id="767519"/>
    <lineage>
        <taxon>Archaea</taxon>
        <taxon>Methanobacteriati</taxon>
        <taxon>Methanobacteriota</taxon>
        <taxon>Stenosarchaea group</taxon>
        <taxon>Halobacteria</taxon>
        <taxon>Halobacteriales</taxon>
        <taxon>Haloarculaceae</taxon>
        <taxon>Halomicrobium</taxon>
    </lineage>
</organism>
<dbReference type="SUPFAM" id="SSF103025">
    <property type="entry name" value="Folate-binding domain"/>
    <property type="match status" value="1"/>
</dbReference>
<dbReference type="EMBL" id="FOZK01000001">
    <property type="protein sequence ID" value="SFR94054.1"/>
    <property type="molecule type" value="Genomic_DNA"/>
</dbReference>
<dbReference type="FunFam" id="2.40.30.110:FF:000003">
    <property type="entry name" value="Aminomethyltransferase"/>
    <property type="match status" value="1"/>
</dbReference>
<dbReference type="PANTHER" id="PTHR43757">
    <property type="entry name" value="AMINOMETHYLTRANSFERASE"/>
    <property type="match status" value="1"/>
</dbReference>
<reference evidence="9 10" key="1">
    <citation type="submission" date="2016-10" db="EMBL/GenBank/DDBJ databases">
        <authorList>
            <person name="de Groot N.N."/>
        </authorList>
    </citation>
    <scope>NUCLEOTIDE SEQUENCE [LARGE SCALE GENOMIC DNA]</scope>
    <source>
        <strain evidence="9 10">CGMCC 1.10457</strain>
    </source>
</reference>
<dbReference type="InterPro" id="IPR022903">
    <property type="entry name" value="GcvT_bac"/>
</dbReference>
<keyword evidence="10" id="KW-1185">Reference proteome</keyword>
<comment type="function">
    <text evidence="5">The glycine cleavage system catalyzes the degradation of glycine.</text>
</comment>
<dbReference type="NCBIfam" id="NF001567">
    <property type="entry name" value="PRK00389.1"/>
    <property type="match status" value="1"/>
</dbReference>
<dbReference type="NCBIfam" id="TIGR00528">
    <property type="entry name" value="gcvT"/>
    <property type="match status" value="1"/>
</dbReference>
<dbReference type="GO" id="GO:0019464">
    <property type="term" value="P:glycine decarboxylation via glycine cleavage system"/>
    <property type="evidence" value="ECO:0007669"/>
    <property type="project" value="UniProtKB-UniRule"/>
</dbReference>
<evidence type="ECO:0000256" key="1">
    <source>
        <dbReference type="ARBA" id="ARBA00008609"/>
    </source>
</evidence>
<gene>
    <name evidence="5" type="primary">gcvT</name>
    <name evidence="9" type="ORF">SAMN05216559_1436</name>
</gene>
<dbReference type="SUPFAM" id="SSF101790">
    <property type="entry name" value="Aminomethyltransferase beta-barrel domain"/>
    <property type="match status" value="1"/>
</dbReference>
<evidence type="ECO:0000256" key="6">
    <source>
        <dbReference type="PIRSR" id="PIRSR006487-1"/>
    </source>
</evidence>
<evidence type="ECO:0000313" key="9">
    <source>
        <dbReference type="EMBL" id="SFR94054.1"/>
    </source>
</evidence>
<accession>A0A1I6KS92</accession>
<evidence type="ECO:0000313" key="10">
    <source>
        <dbReference type="Proteomes" id="UP000199062"/>
    </source>
</evidence>
<comment type="similarity">
    <text evidence="1 5">Belongs to the GcvT family.</text>
</comment>
<sequence>MTLRSPPLHSTHERADASFTDFGGWEMPVEFDSIRTEHAAVRESAGKFDVSHMGEIVVSGPDAARLTQLLTTNDVTELDPGEAHYAAITRDDGVMIDDTVVYRLPESVDGDYLFVPNAGHDDEMAARWRDHRDDWGLDADVDNRTTQYAMIALQGPEAEELLADETDLDLDDLSRFDLADGSVAGVETLVARTGYTGEDGFELVCPWDETVTVWNALECQPCGLGARDTLRLEMGYLLSGQDFHPEDEPRNPYEAGIGFVVKLDTEFVGRDALEGVDAEGPDEKLVGLSLIDRGVPRQGYEVTDADGEHLGHVTSGTMSPTLGDPIALAYLPTDAVESGKTVRVVVRGEPKKARIRATPFLDR</sequence>
<dbReference type="STRING" id="767519.SAMN05216559_1436"/>
<dbReference type="GO" id="GO:0005960">
    <property type="term" value="C:glycine cleavage complex"/>
    <property type="evidence" value="ECO:0007669"/>
    <property type="project" value="InterPro"/>
</dbReference>
<dbReference type="OrthoDB" id="2001at2157"/>
<keyword evidence="9" id="KW-0489">Methyltransferase</keyword>